<organism evidence="2 3">
    <name type="scientific">Chara braunii</name>
    <name type="common">Braun's stonewort</name>
    <dbReference type="NCBI Taxonomy" id="69332"/>
    <lineage>
        <taxon>Eukaryota</taxon>
        <taxon>Viridiplantae</taxon>
        <taxon>Streptophyta</taxon>
        <taxon>Charophyceae</taxon>
        <taxon>Charales</taxon>
        <taxon>Characeae</taxon>
        <taxon>Chara</taxon>
    </lineage>
</organism>
<dbReference type="Proteomes" id="UP000265515">
    <property type="component" value="Unassembled WGS sequence"/>
</dbReference>
<name>A0A388JYD0_CHABU</name>
<evidence type="ECO:0000256" key="1">
    <source>
        <dbReference type="SAM" id="MobiDB-lite"/>
    </source>
</evidence>
<sequence length="404" mass="45583">MWDYLFQGQPKSPFEHDYIVRKAMAQEAYGGYHKAQVVTFAMFVARCEQLKFTRNRIMLTYDDYSNLAKTIDAWCPIESDEETETSDLDIEERAKRSQEGMQSVPACNVQNENPERGLTNSGGASSSARDVTDSASSIDQMQTDSPTPLRALENILIHGNRRGLQGRPPSGGNTDHDKLADADEDDLAVPDPSPKLMHGDDIPDRIVQDSAQPYFIHDKVPETTSKKCGHHILWHTDVFESCIFKEEWMMTLHLSSGWKIQPRLAEEPWLKVARSEIVYRVKCENDGVDEAAIEEKAKVLFDSLHSDNRLEYKHKFYDLSSSQSYKTIDWKIELPPACQGIKTVRLLTAWGAVDDALCCQCWGSNEPNCCQDDGGGQGNTECQQRQIERWIVRASSNNSGGKPE</sequence>
<gene>
    <name evidence="2" type="ORF">CBR_g32377</name>
</gene>
<feature type="compositionally biased region" description="Acidic residues" evidence="1">
    <location>
        <begin position="80"/>
        <end position="90"/>
    </location>
</feature>
<dbReference type="EMBL" id="BFEA01000032">
    <property type="protein sequence ID" value="GBG62788.1"/>
    <property type="molecule type" value="Genomic_DNA"/>
</dbReference>
<feature type="compositionally biased region" description="Polar residues" evidence="1">
    <location>
        <begin position="108"/>
        <end position="146"/>
    </location>
</feature>
<keyword evidence="3" id="KW-1185">Reference proteome</keyword>
<reference evidence="2 3" key="1">
    <citation type="journal article" date="2018" name="Cell">
        <title>The Chara Genome: Secondary Complexity and Implications for Plant Terrestrialization.</title>
        <authorList>
            <person name="Nishiyama T."/>
            <person name="Sakayama H."/>
            <person name="Vries J.D."/>
            <person name="Buschmann H."/>
            <person name="Saint-Marcoux D."/>
            <person name="Ullrich K.K."/>
            <person name="Haas F.B."/>
            <person name="Vanderstraeten L."/>
            <person name="Becker D."/>
            <person name="Lang D."/>
            <person name="Vosolsobe S."/>
            <person name="Rombauts S."/>
            <person name="Wilhelmsson P.K.I."/>
            <person name="Janitza P."/>
            <person name="Kern R."/>
            <person name="Heyl A."/>
            <person name="Rumpler F."/>
            <person name="Villalobos L.I.A.C."/>
            <person name="Clay J.M."/>
            <person name="Skokan R."/>
            <person name="Toyoda A."/>
            <person name="Suzuki Y."/>
            <person name="Kagoshima H."/>
            <person name="Schijlen E."/>
            <person name="Tajeshwar N."/>
            <person name="Catarino B."/>
            <person name="Hetherington A.J."/>
            <person name="Saltykova A."/>
            <person name="Bonnot C."/>
            <person name="Breuninger H."/>
            <person name="Symeonidi A."/>
            <person name="Radhakrishnan G.V."/>
            <person name="Van Nieuwerburgh F."/>
            <person name="Deforce D."/>
            <person name="Chang C."/>
            <person name="Karol K.G."/>
            <person name="Hedrich R."/>
            <person name="Ulvskov P."/>
            <person name="Glockner G."/>
            <person name="Delwiche C.F."/>
            <person name="Petrasek J."/>
            <person name="Van de Peer Y."/>
            <person name="Friml J."/>
            <person name="Beilby M."/>
            <person name="Dolan L."/>
            <person name="Kohara Y."/>
            <person name="Sugano S."/>
            <person name="Fujiyama A."/>
            <person name="Delaux P.-M."/>
            <person name="Quint M."/>
            <person name="TheiBen G."/>
            <person name="Hagemann M."/>
            <person name="Harholt J."/>
            <person name="Dunand C."/>
            <person name="Zachgo S."/>
            <person name="Langdale J."/>
            <person name="Maumus F."/>
            <person name="Straeten D.V.D."/>
            <person name="Gould S.B."/>
            <person name="Rensing S.A."/>
        </authorList>
    </citation>
    <scope>NUCLEOTIDE SEQUENCE [LARGE SCALE GENOMIC DNA]</scope>
    <source>
        <strain evidence="2 3">S276</strain>
    </source>
</reference>
<feature type="region of interest" description="Disordered" evidence="1">
    <location>
        <begin position="80"/>
        <end position="147"/>
    </location>
</feature>
<comment type="caution">
    <text evidence="2">The sequence shown here is derived from an EMBL/GenBank/DDBJ whole genome shotgun (WGS) entry which is preliminary data.</text>
</comment>
<evidence type="ECO:0000313" key="2">
    <source>
        <dbReference type="EMBL" id="GBG62788.1"/>
    </source>
</evidence>
<evidence type="ECO:0000313" key="3">
    <source>
        <dbReference type="Proteomes" id="UP000265515"/>
    </source>
</evidence>
<dbReference type="Gramene" id="GBG62788">
    <property type="protein sequence ID" value="GBG62788"/>
    <property type="gene ID" value="CBR_g32377"/>
</dbReference>
<feature type="region of interest" description="Disordered" evidence="1">
    <location>
        <begin position="160"/>
        <end position="201"/>
    </location>
</feature>
<protein>
    <submittedName>
        <fullName evidence="2">Uncharacterized protein</fullName>
    </submittedName>
</protein>
<accession>A0A388JYD0</accession>
<dbReference type="AlphaFoldDB" id="A0A388JYD0"/>
<proteinExistence type="predicted"/>